<comment type="caution">
    <text evidence="2">The sequence shown here is derived from an EMBL/GenBank/DDBJ whole genome shotgun (WGS) entry which is preliminary data.</text>
</comment>
<sequence length="91" mass="10247">MAKNGKAPVVIGGSFLAIVVTGLLGWGDLRTQQKVNTEQIPLKADKEMVQMQIQAQQEQLRVHTDNQKGQFDRIETDIRSMDGKLDRLLEK</sequence>
<feature type="transmembrane region" description="Helical" evidence="1">
    <location>
        <begin position="7"/>
        <end position="27"/>
    </location>
</feature>
<evidence type="ECO:0000313" key="2">
    <source>
        <dbReference type="EMBL" id="KKN77564.1"/>
    </source>
</evidence>
<gene>
    <name evidence="2" type="ORF">LCGC14_0358390</name>
</gene>
<protein>
    <submittedName>
        <fullName evidence="2">Uncharacterized protein</fullName>
    </submittedName>
</protein>
<keyword evidence="1" id="KW-0812">Transmembrane</keyword>
<reference evidence="2" key="1">
    <citation type="journal article" date="2015" name="Nature">
        <title>Complex archaea that bridge the gap between prokaryotes and eukaryotes.</title>
        <authorList>
            <person name="Spang A."/>
            <person name="Saw J.H."/>
            <person name="Jorgensen S.L."/>
            <person name="Zaremba-Niedzwiedzka K."/>
            <person name="Martijn J."/>
            <person name="Lind A.E."/>
            <person name="van Eijk R."/>
            <person name="Schleper C."/>
            <person name="Guy L."/>
            <person name="Ettema T.J."/>
        </authorList>
    </citation>
    <scope>NUCLEOTIDE SEQUENCE</scope>
</reference>
<accession>A0A0F9TEB5</accession>
<dbReference type="AlphaFoldDB" id="A0A0F9TEB5"/>
<proteinExistence type="predicted"/>
<evidence type="ECO:0000256" key="1">
    <source>
        <dbReference type="SAM" id="Phobius"/>
    </source>
</evidence>
<keyword evidence="1" id="KW-1133">Transmembrane helix</keyword>
<keyword evidence="1" id="KW-0472">Membrane</keyword>
<name>A0A0F9TEB5_9ZZZZ</name>
<organism evidence="2">
    <name type="scientific">marine sediment metagenome</name>
    <dbReference type="NCBI Taxonomy" id="412755"/>
    <lineage>
        <taxon>unclassified sequences</taxon>
        <taxon>metagenomes</taxon>
        <taxon>ecological metagenomes</taxon>
    </lineage>
</organism>
<dbReference type="EMBL" id="LAZR01000276">
    <property type="protein sequence ID" value="KKN77564.1"/>
    <property type="molecule type" value="Genomic_DNA"/>
</dbReference>